<proteinExistence type="predicted"/>
<dbReference type="Proteomes" id="UP000253204">
    <property type="component" value="Unassembled WGS sequence"/>
</dbReference>
<protein>
    <submittedName>
        <fullName evidence="1">Uncharacterized protein</fullName>
    </submittedName>
</protein>
<sequence length="96" mass="10129">MCDTINNEIGRLTASLNYRHVGSTTAVAVLIYVTTCMFTHYGEDHGVDRTPLLSVQQRAVGDFLVGQGVGSSEGDEALVDLARANGTVAYLASLPG</sequence>
<evidence type="ECO:0000313" key="2">
    <source>
        <dbReference type="Proteomes" id="UP000253204"/>
    </source>
</evidence>
<name>A0A368TMW0_9GAMM</name>
<comment type="caution">
    <text evidence="1">The sequence shown here is derived from an EMBL/GenBank/DDBJ whole genome shotgun (WGS) entry which is preliminary data.</text>
</comment>
<evidence type="ECO:0000313" key="1">
    <source>
        <dbReference type="EMBL" id="RCV85860.1"/>
    </source>
</evidence>
<keyword evidence="2" id="KW-1185">Reference proteome</keyword>
<gene>
    <name evidence="1" type="ORF">DU506_19880</name>
</gene>
<dbReference type="AlphaFoldDB" id="A0A368TMW0"/>
<organism evidence="1 2">
    <name type="scientific">Vreelandella rituensis</name>
    <dbReference type="NCBI Taxonomy" id="2282306"/>
    <lineage>
        <taxon>Bacteria</taxon>
        <taxon>Pseudomonadati</taxon>
        <taxon>Pseudomonadota</taxon>
        <taxon>Gammaproteobacteria</taxon>
        <taxon>Oceanospirillales</taxon>
        <taxon>Halomonadaceae</taxon>
        <taxon>Vreelandella</taxon>
    </lineage>
</organism>
<dbReference type="EMBL" id="QPIJ01000089">
    <property type="protein sequence ID" value="RCV85860.1"/>
    <property type="molecule type" value="Genomic_DNA"/>
</dbReference>
<accession>A0A368TMW0</accession>
<reference evidence="1 2" key="1">
    <citation type="submission" date="2018-07" db="EMBL/GenBank/DDBJ databases">
        <title>Halomonas rutogse sp. nov., isolated from Lake TangqianCo on Tibetan Plateau.</title>
        <authorList>
            <person name="Lu H."/>
            <person name="Xing P."/>
            <person name="Wu Q."/>
        </authorList>
    </citation>
    <scope>NUCLEOTIDE SEQUENCE [LARGE SCALE GENOMIC DNA]</scope>
    <source>
        <strain evidence="1 2">TQ8S</strain>
    </source>
</reference>